<name>A0ABS3C6H3_9BACT</name>
<feature type="domain" description="N-acetyltransferase" evidence="3">
    <location>
        <begin position="1"/>
        <end position="162"/>
    </location>
</feature>
<dbReference type="InterPro" id="IPR016181">
    <property type="entry name" value="Acyl_CoA_acyltransferase"/>
</dbReference>
<dbReference type="Gene3D" id="3.40.630.30">
    <property type="match status" value="1"/>
</dbReference>
<evidence type="ECO:0000313" key="4">
    <source>
        <dbReference type="EMBL" id="MBN7812613.1"/>
    </source>
</evidence>
<comment type="caution">
    <text evidence="4">The sequence shown here is derived from an EMBL/GenBank/DDBJ whole genome shotgun (WGS) entry which is preliminary data.</text>
</comment>
<dbReference type="SUPFAM" id="SSF55729">
    <property type="entry name" value="Acyl-CoA N-acyltransferases (Nat)"/>
    <property type="match status" value="1"/>
</dbReference>
<keyword evidence="5" id="KW-1185">Reference proteome</keyword>
<keyword evidence="1" id="KW-0808">Transferase</keyword>
<dbReference type="Pfam" id="PF00583">
    <property type="entry name" value="Acetyltransf_1"/>
    <property type="match status" value="1"/>
</dbReference>
<dbReference type="Proteomes" id="UP000664317">
    <property type="component" value="Unassembled WGS sequence"/>
</dbReference>
<evidence type="ECO:0000313" key="5">
    <source>
        <dbReference type="Proteomes" id="UP000664317"/>
    </source>
</evidence>
<organism evidence="4 5">
    <name type="scientific">Algoriphagus oliviformis</name>
    <dbReference type="NCBI Taxonomy" id="2811231"/>
    <lineage>
        <taxon>Bacteria</taxon>
        <taxon>Pseudomonadati</taxon>
        <taxon>Bacteroidota</taxon>
        <taxon>Cytophagia</taxon>
        <taxon>Cytophagales</taxon>
        <taxon>Cyclobacteriaceae</taxon>
        <taxon>Algoriphagus</taxon>
    </lineage>
</organism>
<gene>
    <name evidence="4" type="ORF">J0A68_16785</name>
</gene>
<protein>
    <submittedName>
        <fullName evidence="4">GNAT family N-acetyltransferase</fullName>
    </submittedName>
</protein>
<evidence type="ECO:0000259" key="3">
    <source>
        <dbReference type="PROSITE" id="PS51186"/>
    </source>
</evidence>
<keyword evidence="2" id="KW-0012">Acyltransferase</keyword>
<dbReference type="InterPro" id="IPR000182">
    <property type="entry name" value="GNAT_dom"/>
</dbReference>
<proteinExistence type="predicted"/>
<dbReference type="PROSITE" id="PS51186">
    <property type="entry name" value="GNAT"/>
    <property type="match status" value="1"/>
</dbReference>
<evidence type="ECO:0000256" key="1">
    <source>
        <dbReference type="ARBA" id="ARBA00022679"/>
    </source>
</evidence>
<accession>A0ABS3C6H3</accession>
<dbReference type="InterPro" id="IPR050680">
    <property type="entry name" value="YpeA/RimI_acetyltransf"/>
</dbReference>
<reference evidence="4 5" key="1">
    <citation type="submission" date="2021-03" db="EMBL/GenBank/DDBJ databases">
        <title>novel species isolated from a fishpond in China.</title>
        <authorList>
            <person name="Lu H."/>
            <person name="Cai Z."/>
        </authorList>
    </citation>
    <scope>NUCLEOTIDE SEQUENCE [LARGE SCALE GENOMIC DNA]</scope>
    <source>
        <strain evidence="4 5">H41</strain>
    </source>
</reference>
<sequence>MSRVEYWQEILELYQRAAAIPGGLARTPKEISTEYVRGFLKKSHESGISLIAFSGMRIIGEIHAYKPVPKVFSHVLSELTVVVDPDFRGKGIGKALFEAFLEELRSKRPDILRVELIARESNSKAIALYESLGFSREGKLEKRIDAGKGVFEADIPMAWINPGFKSSKKA</sequence>
<dbReference type="PANTHER" id="PTHR43420">
    <property type="entry name" value="ACETYLTRANSFERASE"/>
    <property type="match status" value="1"/>
</dbReference>
<dbReference type="CDD" id="cd04301">
    <property type="entry name" value="NAT_SF"/>
    <property type="match status" value="1"/>
</dbReference>
<evidence type="ECO:0000256" key="2">
    <source>
        <dbReference type="ARBA" id="ARBA00023315"/>
    </source>
</evidence>
<dbReference type="RefSeq" id="WP_206579394.1">
    <property type="nucleotide sequence ID" value="NZ_JAFKCT010000008.1"/>
</dbReference>
<dbReference type="EMBL" id="JAFKCT010000008">
    <property type="protein sequence ID" value="MBN7812613.1"/>
    <property type="molecule type" value="Genomic_DNA"/>
</dbReference>